<name>A0ABV1K0W8_9PSEU</name>
<dbReference type="SUPFAM" id="SSF50331">
    <property type="entry name" value="MOP-like"/>
    <property type="match status" value="1"/>
</dbReference>
<dbReference type="Gene3D" id="2.40.50.100">
    <property type="match status" value="1"/>
</dbReference>
<dbReference type="InterPro" id="IPR003439">
    <property type="entry name" value="ABC_transporter-like_ATP-bd"/>
</dbReference>
<dbReference type="InterPro" id="IPR017871">
    <property type="entry name" value="ABC_transporter-like_CS"/>
</dbReference>
<dbReference type="Proteomes" id="UP001464923">
    <property type="component" value="Unassembled WGS sequence"/>
</dbReference>
<dbReference type="Pfam" id="PF08402">
    <property type="entry name" value="TOBE_2"/>
    <property type="match status" value="1"/>
</dbReference>
<evidence type="ECO:0000256" key="5">
    <source>
        <dbReference type="ARBA" id="ARBA00022967"/>
    </source>
</evidence>
<dbReference type="Gene3D" id="2.40.50.140">
    <property type="entry name" value="Nucleic acid-binding proteins"/>
    <property type="match status" value="1"/>
</dbReference>
<dbReference type="PROSITE" id="PS50893">
    <property type="entry name" value="ABC_TRANSPORTER_2"/>
    <property type="match status" value="1"/>
</dbReference>
<evidence type="ECO:0000256" key="1">
    <source>
        <dbReference type="ARBA" id="ARBA00022448"/>
    </source>
</evidence>
<evidence type="ECO:0000256" key="2">
    <source>
        <dbReference type="ARBA" id="ARBA00022475"/>
    </source>
</evidence>
<dbReference type="PROSITE" id="PS00211">
    <property type="entry name" value="ABC_TRANSPORTER_1"/>
    <property type="match status" value="1"/>
</dbReference>
<evidence type="ECO:0000313" key="8">
    <source>
        <dbReference type="EMBL" id="MEQ3541870.1"/>
    </source>
</evidence>
<evidence type="ECO:0000256" key="6">
    <source>
        <dbReference type="ARBA" id="ARBA00023136"/>
    </source>
</evidence>
<evidence type="ECO:0000259" key="7">
    <source>
        <dbReference type="PROSITE" id="PS50893"/>
    </source>
</evidence>
<keyword evidence="1" id="KW-0813">Transport</keyword>
<protein>
    <submittedName>
        <fullName evidence="8">ABC transporter ATP-binding protein</fullName>
    </submittedName>
</protein>
<reference evidence="8 9" key="1">
    <citation type="submission" date="2024-03" db="EMBL/GenBank/DDBJ databases">
        <title>Draft genome sequence of Pseudonocardia tropica JCM 19149.</title>
        <authorList>
            <person name="Butdee W."/>
            <person name="Duangmal K."/>
        </authorList>
    </citation>
    <scope>NUCLEOTIDE SEQUENCE [LARGE SCALE GENOMIC DNA]</scope>
    <source>
        <strain evidence="8 9">JCM 19149</strain>
    </source>
</reference>
<comment type="caution">
    <text evidence="8">The sequence shown here is derived from an EMBL/GenBank/DDBJ whole genome shotgun (WGS) entry which is preliminary data.</text>
</comment>
<dbReference type="SMART" id="SM00382">
    <property type="entry name" value="AAA"/>
    <property type="match status" value="1"/>
</dbReference>
<proteinExistence type="predicted"/>
<dbReference type="InterPro" id="IPR013611">
    <property type="entry name" value="Transp-assoc_OB_typ2"/>
</dbReference>
<dbReference type="InterPro" id="IPR003593">
    <property type="entry name" value="AAA+_ATPase"/>
</dbReference>
<organism evidence="8 9">
    <name type="scientific">Pseudonocardia tropica</name>
    <dbReference type="NCBI Taxonomy" id="681289"/>
    <lineage>
        <taxon>Bacteria</taxon>
        <taxon>Bacillati</taxon>
        <taxon>Actinomycetota</taxon>
        <taxon>Actinomycetes</taxon>
        <taxon>Pseudonocardiales</taxon>
        <taxon>Pseudonocardiaceae</taxon>
        <taxon>Pseudonocardia</taxon>
    </lineage>
</organism>
<evidence type="ECO:0000313" key="9">
    <source>
        <dbReference type="Proteomes" id="UP001464923"/>
    </source>
</evidence>
<keyword evidence="5" id="KW-1278">Translocase</keyword>
<keyword evidence="2" id="KW-1003">Cell membrane</keyword>
<dbReference type="SUPFAM" id="SSF52540">
    <property type="entry name" value="P-loop containing nucleoside triphosphate hydrolases"/>
    <property type="match status" value="1"/>
</dbReference>
<dbReference type="InterPro" id="IPR027417">
    <property type="entry name" value="P-loop_NTPase"/>
</dbReference>
<keyword evidence="4 8" id="KW-0067">ATP-binding</keyword>
<sequence>MTLEKELTDLPAAGGAAGIELRGIRHRYGTTPSTGALALDVEHLPVPDGSLSVIVGPSGCGKSTMLAIVAGLLTPTEGRVHVGGVDVTDAAPGARGLSMVFQDYALYPHLTVAANIGFGMRLEARHSRGAGPGRAEIDRRVGEVAGQLGLSEFLGRKPAQLSGGQRQRVALARAIVRRRQVLLLDEPLSSLDAQLRAQARAELARLHRELGATVVMVTHDQSEALSIATHLIVMRGGRVVQAAAPDEVYRRPADEFVATFVGSPAMNVLEHEGARWGWRPADGVVLGSGSGTSSGGLGLDGTVDIVEFAGHERLVHCRGPRGARWSFTEPIATPRGVGDHVHVLVQARDLHRFDLETGLRVDA</sequence>
<feature type="domain" description="ABC transporter" evidence="7">
    <location>
        <begin position="19"/>
        <end position="261"/>
    </location>
</feature>
<dbReference type="InterPro" id="IPR008995">
    <property type="entry name" value="Mo/tungstate-bd_C_term_dom"/>
</dbReference>
<dbReference type="InterPro" id="IPR012340">
    <property type="entry name" value="NA-bd_OB-fold"/>
</dbReference>
<dbReference type="PANTHER" id="PTHR43875">
    <property type="entry name" value="MALTODEXTRIN IMPORT ATP-BINDING PROTEIN MSMX"/>
    <property type="match status" value="1"/>
</dbReference>
<dbReference type="Gene3D" id="3.40.50.300">
    <property type="entry name" value="P-loop containing nucleotide triphosphate hydrolases"/>
    <property type="match status" value="1"/>
</dbReference>
<dbReference type="EMBL" id="JBEDNP010000019">
    <property type="protein sequence ID" value="MEQ3541870.1"/>
    <property type="molecule type" value="Genomic_DNA"/>
</dbReference>
<dbReference type="PANTHER" id="PTHR43875:SF15">
    <property type="entry name" value="TREHALOSE IMPORT ATP-BINDING PROTEIN SUGC"/>
    <property type="match status" value="1"/>
</dbReference>
<keyword evidence="3" id="KW-0547">Nucleotide-binding</keyword>
<accession>A0ABV1K0W8</accession>
<dbReference type="GO" id="GO:0005524">
    <property type="term" value="F:ATP binding"/>
    <property type="evidence" value="ECO:0007669"/>
    <property type="project" value="UniProtKB-KW"/>
</dbReference>
<dbReference type="InterPro" id="IPR047641">
    <property type="entry name" value="ABC_transpr_MalK/UgpC-like"/>
</dbReference>
<evidence type="ECO:0000256" key="4">
    <source>
        <dbReference type="ARBA" id="ARBA00022840"/>
    </source>
</evidence>
<evidence type="ECO:0000256" key="3">
    <source>
        <dbReference type="ARBA" id="ARBA00022741"/>
    </source>
</evidence>
<gene>
    <name evidence="8" type="ORF">WHI96_23955</name>
</gene>
<keyword evidence="6" id="KW-0472">Membrane</keyword>
<keyword evidence="9" id="KW-1185">Reference proteome</keyword>
<dbReference type="RefSeq" id="WP_345640552.1">
    <property type="nucleotide sequence ID" value="NZ_BAABLY010000003.1"/>
</dbReference>
<dbReference type="Pfam" id="PF00005">
    <property type="entry name" value="ABC_tran"/>
    <property type="match status" value="1"/>
</dbReference>